<proteinExistence type="predicted"/>
<reference evidence="1 2" key="1">
    <citation type="submission" date="2017-06" db="EMBL/GenBank/DDBJ databases">
        <authorList>
            <person name="Kim H.J."/>
            <person name="Triplett B.A."/>
        </authorList>
    </citation>
    <scope>NUCLEOTIDE SEQUENCE [LARGE SCALE GENOMIC DNA]</scope>
    <source>
        <strain evidence="1 2">SCA</strain>
    </source>
</reference>
<dbReference type="Proteomes" id="UP000198304">
    <property type="component" value="Unassembled WGS sequence"/>
</dbReference>
<dbReference type="OrthoDB" id="9812829at2"/>
<organism evidence="1 2">
    <name type="scientific">Anaerovirgula multivorans</name>
    <dbReference type="NCBI Taxonomy" id="312168"/>
    <lineage>
        <taxon>Bacteria</taxon>
        <taxon>Bacillati</taxon>
        <taxon>Bacillota</taxon>
        <taxon>Clostridia</taxon>
        <taxon>Peptostreptococcales</taxon>
        <taxon>Natronincolaceae</taxon>
        <taxon>Anaerovirgula</taxon>
    </lineage>
</organism>
<sequence>MLIISGGNIKILDSYEGLESAVIYIHGGTIDIVASDDGINAAGDSGEGEFGFGRMPNMVAADVDVQYKLVITGGTINISC</sequence>
<name>A0A239IGJ8_9FIRM</name>
<protein>
    <submittedName>
        <fullName evidence="1">Uncharacterized protein</fullName>
    </submittedName>
</protein>
<accession>A0A239IGJ8</accession>
<dbReference type="AlphaFoldDB" id="A0A239IGJ8"/>
<evidence type="ECO:0000313" key="2">
    <source>
        <dbReference type="Proteomes" id="UP000198304"/>
    </source>
</evidence>
<keyword evidence="2" id="KW-1185">Reference proteome</keyword>
<gene>
    <name evidence="1" type="ORF">SAMN05446037_102814</name>
</gene>
<dbReference type="RefSeq" id="WP_089284609.1">
    <property type="nucleotide sequence ID" value="NZ_FZOJ01000028.1"/>
</dbReference>
<evidence type="ECO:0000313" key="1">
    <source>
        <dbReference type="EMBL" id="SNS92866.1"/>
    </source>
</evidence>
<dbReference type="EMBL" id="FZOJ01000028">
    <property type="protein sequence ID" value="SNS92866.1"/>
    <property type="molecule type" value="Genomic_DNA"/>
</dbReference>